<organism evidence="3 4">
    <name type="scientific">Mycoplana dimorpha</name>
    <dbReference type="NCBI Taxonomy" id="28320"/>
    <lineage>
        <taxon>Bacteria</taxon>
        <taxon>Pseudomonadati</taxon>
        <taxon>Pseudomonadota</taxon>
        <taxon>Alphaproteobacteria</taxon>
        <taxon>Hyphomicrobiales</taxon>
        <taxon>Rhizobiaceae</taxon>
        <taxon>Mycoplana</taxon>
    </lineage>
</organism>
<dbReference type="AlphaFoldDB" id="A0A2T5BE18"/>
<dbReference type="EMBL" id="PZZZ01000002">
    <property type="protein sequence ID" value="PTM97230.1"/>
    <property type="molecule type" value="Genomic_DNA"/>
</dbReference>
<name>A0A2T5BE18_MYCDI</name>
<proteinExistence type="predicted"/>
<evidence type="ECO:0000313" key="4">
    <source>
        <dbReference type="Proteomes" id="UP000241247"/>
    </source>
</evidence>
<dbReference type="RefSeq" id="WP_108001526.1">
    <property type="nucleotide sequence ID" value="NZ_JBHEEX010000001.1"/>
</dbReference>
<evidence type="ECO:0000313" key="3">
    <source>
        <dbReference type="EMBL" id="PTM97230.1"/>
    </source>
</evidence>
<gene>
    <name evidence="3" type="ORF">C7449_10299</name>
</gene>
<feature type="chain" id="PRO_5015563906" evidence="2">
    <location>
        <begin position="20"/>
        <end position="78"/>
    </location>
</feature>
<feature type="compositionally biased region" description="Low complexity" evidence="1">
    <location>
        <begin position="67"/>
        <end position="78"/>
    </location>
</feature>
<accession>A0A2T5BE18</accession>
<dbReference type="Proteomes" id="UP000241247">
    <property type="component" value="Unassembled WGS sequence"/>
</dbReference>
<protein>
    <submittedName>
        <fullName evidence="3">Uncharacterized protein</fullName>
    </submittedName>
</protein>
<sequence length="78" mass="8728">MKLLLRTVLILAAAGNAHAQSRESDDKPSYKLPPIVHGKTSMHRAMRSGSTFSFKLYQSDEPPPRQPYTYPEPASNDK</sequence>
<keyword evidence="4" id="KW-1185">Reference proteome</keyword>
<keyword evidence="2" id="KW-0732">Signal</keyword>
<feature type="signal peptide" evidence="2">
    <location>
        <begin position="1"/>
        <end position="19"/>
    </location>
</feature>
<evidence type="ECO:0000256" key="1">
    <source>
        <dbReference type="SAM" id="MobiDB-lite"/>
    </source>
</evidence>
<comment type="caution">
    <text evidence="3">The sequence shown here is derived from an EMBL/GenBank/DDBJ whole genome shotgun (WGS) entry which is preliminary data.</text>
</comment>
<evidence type="ECO:0000256" key="2">
    <source>
        <dbReference type="SAM" id="SignalP"/>
    </source>
</evidence>
<reference evidence="3 4" key="1">
    <citation type="submission" date="2018-04" db="EMBL/GenBank/DDBJ databases">
        <title>Genomic Encyclopedia of Type Strains, Phase IV (KMG-IV): sequencing the most valuable type-strain genomes for metagenomic binning, comparative biology and taxonomic classification.</title>
        <authorList>
            <person name="Goeker M."/>
        </authorList>
    </citation>
    <scope>NUCLEOTIDE SEQUENCE [LARGE SCALE GENOMIC DNA]</scope>
    <source>
        <strain evidence="3 4">DSM 7138</strain>
    </source>
</reference>
<feature type="region of interest" description="Disordered" evidence="1">
    <location>
        <begin position="55"/>
        <end position="78"/>
    </location>
</feature>